<keyword evidence="8" id="KW-1185">Reference proteome</keyword>
<sequence length="321" mass="36483">MVLEPVKIGSLTCIPLHPTFGAEIRGVDFSVRPLPDNVIKDIVTAQHKFGVTVYRNTGLNDQSHVAFSYQLGELEMCPKLNGPNQPPRFSEPELFDAGNTDMEGNIIKKNSRSKGNALWHTNSKWWKLIDIVQDSSFNQRRSKYSLLLAHMIPAKGGDTMYADVRTAYKDLPQSKKDELKDLVVCHNLWHSRKVAAPEEFKDATEYEMSQKPPAYHKLVQAGPDGRETLFIAAHAEYIVGKPREEGQKLIKELLEHCIQPQYTLAVKWSTPGDLVFWDNRITMHRATPFSDQMEKRDMRRTTVFDDSPTAYGVEPSTLMPL</sequence>
<organism evidence="7 8">
    <name type="scientific">Clathrus columnatus</name>
    <dbReference type="NCBI Taxonomy" id="1419009"/>
    <lineage>
        <taxon>Eukaryota</taxon>
        <taxon>Fungi</taxon>
        <taxon>Dikarya</taxon>
        <taxon>Basidiomycota</taxon>
        <taxon>Agaricomycotina</taxon>
        <taxon>Agaricomycetes</taxon>
        <taxon>Phallomycetidae</taxon>
        <taxon>Phallales</taxon>
        <taxon>Clathraceae</taxon>
        <taxon>Clathrus</taxon>
    </lineage>
</organism>
<keyword evidence="2" id="KW-0479">Metal-binding</keyword>
<dbReference type="EMBL" id="BPWL01000007">
    <property type="protein sequence ID" value="GJJ11829.1"/>
    <property type="molecule type" value="Genomic_DNA"/>
</dbReference>
<dbReference type="Pfam" id="PF02668">
    <property type="entry name" value="TauD"/>
    <property type="match status" value="1"/>
</dbReference>
<protein>
    <recommendedName>
        <fullName evidence="6">TauD/TfdA-like domain-containing protein</fullName>
    </recommendedName>
</protein>
<dbReference type="AlphaFoldDB" id="A0AAV5AGL6"/>
<gene>
    <name evidence="7" type="ORF">Clacol_006067</name>
</gene>
<evidence type="ECO:0000256" key="1">
    <source>
        <dbReference type="ARBA" id="ARBA00005896"/>
    </source>
</evidence>
<dbReference type="PANTHER" id="PTHR43779">
    <property type="entry name" value="DIOXYGENASE RV0097-RELATED"/>
    <property type="match status" value="1"/>
</dbReference>
<dbReference type="GO" id="GO:0046872">
    <property type="term" value="F:metal ion binding"/>
    <property type="evidence" value="ECO:0007669"/>
    <property type="project" value="UniProtKB-KW"/>
</dbReference>
<dbReference type="Proteomes" id="UP001050691">
    <property type="component" value="Unassembled WGS sequence"/>
</dbReference>
<name>A0AAV5AGL6_9AGAM</name>
<evidence type="ECO:0000256" key="2">
    <source>
        <dbReference type="ARBA" id="ARBA00022723"/>
    </source>
</evidence>
<evidence type="ECO:0000259" key="6">
    <source>
        <dbReference type="Pfam" id="PF02668"/>
    </source>
</evidence>
<evidence type="ECO:0000313" key="8">
    <source>
        <dbReference type="Proteomes" id="UP001050691"/>
    </source>
</evidence>
<evidence type="ECO:0000256" key="5">
    <source>
        <dbReference type="ARBA" id="ARBA00023004"/>
    </source>
</evidence>
<keyword evidence="3" id="KW-0223">Dioxygenase</keyword>
<comment type="caution">
    <text evidence="7">The sequence shown here is derived from an EMBL/GenBank/DDBJ whole genome shotgun (WGS) entry which is preliminary data.</text>
</comment>
<dbReference type="Gene3D" id="3.60.130.10">
    <property type="entry name" value="Clavaminate synthase-like"/>
    <property type="match status" value="1"/>
</dbReference>
<accession>A0AAV5AGL6</accession>
<proteinExistence type="inferred from homology"/>
<comment type="similarity">
    <text evidence="1">Belongs to the TfdA dioxygenase family.</text>
</comment>
<dbReference type="InterPro" id="IPR042098">
    <property type="entry name" value="TauD-like_sf"/>
</dbReference>
<dbReference type="SUPFAM" id="SSF51197">
    <property type="entry name" value="Clavaminate synthase-like"/>
    <property type="match status" value="1"/>
</dbReference>
<evidence type="ECO:0000256" key="3">
    <source>
        <dbReference type="ARBA" id="ARBA00022964"/>
    </source>
</evidence>
<dbReference type="InterPro" id="IPR003819">
    <property type="entry name" value="TauD/TfdA-like"/>
</dbReference>
<feature type="domain" description="TauD/TfdA-like" evidence="6">
    <location>
        <begin position="15"/>
        <end position="302"/>
    </location>
</feature>
<dbReference type="GO" id="GO:0051213">
    <property type="term" value="F:dioxygenase activity"/>
    <property type="evidence" value="ECO:0007669"/>
    <property type="project" value="UniProtKB-KW"/>
</dbReference>
<keyword evidence="4" id="KW-0560">Oxidoreductase</keyword>
<keyword evidence="5" id="KW-0408">Iron</keyword>
<evidence type="ECO:0000256" key="4">
    <source>
        <dbReference type="ARBA" id="ARBA00023002"/>
    </source>
</evidence>
<evidence type="ECO:0000313" key="7">
    <source>
        <dbReference type="EMBL" id="GJJ11829.1"/>
    </source>
</evidence>
<reference evidence="7" key="1">
    <citation type="submission" date="2021-10" db="EMBL/GenBank/DDBJ databases">
        <title>De novo Genome Assembly of Clathrus columnatus (Basidiomycota, Fungi) Using Illumina and Nanopore Sequence Data.</title>
        <authorList>
            <person name="Ogiso-Tanaka E."/>
            <person name="Itagaki H."/>
            <person name="Hosoya T."/>
            <person name="Hosaka K."/>
        </authorList>
    </citation>
    <scope>NUCLEOTIDE SEQUENCE</scope>
    <source>
        <strain evidence="7">MO-923</strain>
    </source>
</reference>
<dbReference type="InterPro" id="IPR051178">
    <property type="entry name" value="TfdA_dioxygenase"/>
</dbReference>
<dbReference type="PANTHER" id="PTHR43779:SF3">
    <property type="entry name" value="(3R)-3-[(CARBOXYMETHYL)AMINO]FATTY ACID OXYGENASE_DECARBOXYLASE"/>
    <property type="match status" value="1"/>
</dbReference>